<dbReference type="WBParaSite" id="ALUE_0001641801-mRNA-1">
    <property type="protein sequence ID" value="ALUE_0001641801-mRNA-1"/>
    <property type="gene ID" value="ALUE_0001641801"/>
</dbReference>
<name>A0A0M3IEA5_ASCLU</name>
<sequence length="172" mass="19375">MENVFDLLPDALLTIMGLLSLIRIKRFRDAFAATAAVFGMDEGQLYREVELYVQEHWEEEFAALDVHSRGLQYFVCRLTHCGVRDREFETVAAWKKHVALSKSHLEDAFCGSCGHHLIVPPEVGPANVKAFIIAHKKERCVGASKATMRQRQAEVTWLGGLMRNTSHILVPG</sequence>
<proteinExistence type="predicted"/>
<protein>
    <submittedName>
        <fullName evidence="2">Mut7-C domain-containing protein</fullName>
    </submittedName>
</protein>
<evidence type="ECO:0000313" key="2">
    <source>
        <dbReference type="WBParaSite" id="ALUE_0001641801-mRNA-1"/>
    </source>
</evidence>
<evidence type="ECO:0000313" key="1">
    <source>
        <dbReference type="Proteomes" id="UP000036681"/>
    </source>
</evidence>
<dbReference type="AlphaFoldDB" id="A0A0M3IEA5"/>
<organism evidence="1 2">
    <name type="scientific">Ascaris lumbricoides</name>
    <name type="common">Giant roundworm</name>
    <dbReference type="NCBI Taxonomy" id="6252"/>
    <lineage>
        <taxon>Eukaryota</taxon>
        <taxon>Metazoa</taxon>
        <taxon>Ecdysozoa</taxon>
        <taxon>Nematoda</taxon>
        <taxon>Chromadorea</taxon>
        <taxon>Rhabditida</taxon>
        <taxon>Spirurina</taxon>
        <taxon>Ascaridomorpha</taxon>
        <taxon>Ascaridoidea</taxon>
        <taxon>Ascarididae</taxon>
        <taxon>Ascaris</taxon>
    </lineage>
</organism>
<reference evidence="2" key="1">
    <citation type="submission" date="2017-02" db="UniProtKB">
        <authorList>
            <consortium name="WormBaseParasite"/>
        </authorList>
    </citation>
    <scope>IDENTIFICATION</scope>
</reference>
<keyword evidence="1" id="KW-1185">Reference proteome</keyword>
<dbReference type="Proteomes" id="UP000036681">
    <property type="component" value="Unplaced"/>
</dbReference>
<accession>A0A0M3IEA5</accession>